<dbReference type="InterPro" id="IPR003615">
    <property type="entry name" value="HNH_nuc"/>
</dbReference>
<feature type="region of interest" description="Disordered" evidence="2">
    <location>
        <begin position="114"/>
        <end position="134"/>
    </location>
</feature>
<gene>
    <name evidence="4" type="ORF">GCM10008938_48830</name>
</gene>
<sequence length="134" mass="15199">MPSFARKKVLERDRGVCVQCGVEAQGRDNQIARELQKERRLRRGTLTRVVLRDHLKQHLLDILPRYGLSDPGEMGWQMDHIIAVEQGGGECGLENLQTLCTVCHRQKSKQQAAERAQRRKAVRSQGISLSGEMP</sequence>
<comment type="caution">
    <text evidence="4">The sequence shown here is derived from an EMBL/GenBank/DDBJ whole genome shotgun (WGS) entry which is preliminary data.</text>
</comment>
<keyword evidence="5" id="KW-1185">Reference proteome</keyword>
<dbReference type="EMBL" id="BMOD01000037">
    <property type="protein sequence ID" value="GGJ56888.1"/>
    <property type="molecule type" value="Genomic_DNA"/>
</dbReference>
<evidence type="ECO:0000313" key="4">
    <source>
        <dbReference type="EMBL" id="GGJ56888.1"/>
    </source>
</evidence>
<protein>
    <recommendedName>
        <fullName evidence="3">HNH domain-containing protein</fullName>
    </recommendedName>
</protein>
<reference evidence="5" key="1">
    <citation type="journal article" date="2019" name="Int. J. Syst. Evol. Microbiol.">
        <title>The Global Catalogue of Microorganisms (GCM) 10K type strain sequencing project: providing services to taxonomists for standard genome sequencing and annotation.</title>
        <authorList>
            <consortium name="The Broad Institute Genomics Platform"/>
            <consortium name="The Broad Institute Genome Sequencing Center for Infectious Disease"/>
            <person name="Wu L."/>
            <person name="Ma J."/>
        </authorList>
    </citation>
    <scope>NUCLEOTIDE SEQUENCE [LARGE SCALE GENOMIC DNA]</scope>
    <source>
        <strain evidence="5">JCM 14370</strain>
    </source>
</reference>
<dbReference type="PANTHER" id="PTHR45766">
    <property type="entry name" value="DNA ANNEALING HELICASE AND ENDONUCLEASE ZRANB3 FAMILY MEMBER"/>
    <property type="match status" value="1"/>
</dbReference>
<keyword evidence="1" id="KW-0378">Hydrolase</keyword>
<accession>A0ABQ2DG70</accession>
<evidence type="ECO:0000313" key="5">
    <source>
        <dbReference type="Proteomes" id="UP000632222"/>
    </source>
</evidence>
<dbReference type="Proteomes" id="UP000632222">
    <property type="component" value="Unassembled WGS sequence"/>
</dbReference>
<dbReference type="PANTHER" id="PTHR45766:SF6">
    <property type="entry name" value="SWI_SNF-RELATED MATRIX-ASSOCIATED ACTIN-DEPENDENT REGULATOR OF CHROMATIN SUBFAMILY A-LIKE PROTEIN 1"/>
    <property type="match status" value="1"/>
</dbReference>
<dbReference type="InterPro" id="IPR002711">
    <property type="entry name" value="HNH"/>
</dbReference>
<organism evidence="4 5">
    <name type="scientific">Deinococcus roseus</name>
    <dbReference type="NCBI Taxonomy" id="392414"/>
    <lineage>
        <taxon>Bacteria</taxon>
        <taxon>Thermotogati</taxon>
        <taxon>Deinococcota</taxon>
        <taxon>Deinococci</taxon>
        <taxon>Deinococcales</taxon>
        <taxon>Deinococcaceae</taxon>
        <taxon>Deinococcus</taxon>
    </lineage>
</organism>
<dbReference type="Pfam" id="PF01844">
    <property type="entry name" value="HNH"/>
    <property type="match status" value="1"/>
</dbReference>
<name>A0ABQ2DG70_9DEIO</name>
<proteinExistence type="predicted"/>
<evidence type="ECO:0000259" key="3">
    <source>
        <dbReference type="Pfam" id="PF01844"/>
    </source>
</evidence>
<dbReference type="Gene3D" id="1.10.30.50">
    <property type="match status" value="1"/>
</dbReference>
<dbReference type="CDD" id="cd00085">
    <property type="entry name" value="HNHc"/>
    <property type="match status" value="1"/>
</dbReference>
<evidence type="ECO:0000256" key="1">
    <source>
        <dbReference type="ARBA" id="ARBA00022801"/>
    </source>
</evidence>
<feature type="domain" description="HNH" evidence="3">
    <location>
        <begin position="72"/>
        <end position="109"/>
    </location>
</feature>
<evidence type="ECO:0000256" key="2">
    <source>
        <dbReference type="SAM" id="MobiDB-lite"/>
    </source>
</evidence>